<evidence type="ECO:0000256" key="5">
    <source>
        <dbReference type="ARBA" id="ARBA00023002"/>
    </source>
</evidence>
<accession>B8MKT3</accession>
<dbReference type="OMA" id="YDIPANW"/>
<dbReference type="PANTHER" id="PTHR43035:SF3">
    <property type="entry name" value="NITROREDUCTASE DOMAIN-CONTAINING PROTEIN"/>
    <property type="match status" value="1"/>
</dbReference>
<organism evidence="8 9">
    <name type="scientific">Talaromyces stipitatus (strain ATCC 10500 / CBS 375.48 / QM 6759 / NRRL 1006)</name>
    <name type="common">Penicillium stipitatum</name>
    <dbReference type="NCBI Taxonomy" id="441959"/>
    <lineage>
        <taxon>Eukaryota</taxon>
        <taxon>Fungi</taxon>
        <taxon>Dikarya</taxon>
        <taxon>Ascomycota</taxon>
        <taxon>Pezizomycotina</taxon>
        <taxon>Eurotiomycetes</taxon>
        <taxon>Eurotiomycetidae</taxon>
        <taxon>Eurotiales</taxon>
        <taxon>Trichocomaceae</taxon>
        <taxon>Talaromyces</taxon>
        <taxon>Talaromyces sect. Talaromyces</taxon>
    </lineage>
</organism>
<dbReference type="VEuPathDB" id="FungiDB:TSTA_043990"/>
<evidence type="ECO:0000256" key="2">
    <source>
        <dbReference type="ARBA" id="ARBA00004496"/>
    </source>
</evidence>
<keyword evidence="6" id="KW-0539">Nucleus</keyword>
<dbReference type="Gene3D" id="3.40.109.10">
    <property type="entry name" value="NADH Oxidase"/>
    <property type="match status" value="1"/>
</dbReference>
<gene>
    <name evidence="8" type="ORF">TSTA_043990</name>
</gene>
<evidence type="ECO:0000313" key="8">
    <source>
        <dbReference type="EMBL" id="EED14932.1"/>
    </source>
</evidence>
<dbReference type="RefSeq" id="XP_002484885.1">
    <property type="nucleotide sequence ID" value="XM_002484840.1"/>
</dbReference>
<dbReference type="InterPro" id="IPR033877">
    <property type="entry name" value="Frm2/Hbn1"/>
</dbReference>
<evidence type="ECO:0000256" key="4">
    <source>
        <dbReference type="ARBA" id="ARBA00022490"/>
    </source>
</evidence>
<sequence length="284" mass="31609">MALASSSTTPLRLLSTSHLRRWQSGGTILKVATISTPRTPPLSSVSLLHQLKHKIPSRQFSTSSSKSFNQSTNKMAPSTQALIEVAKNRRTYYHLGRNSPVPDSEIIELVNQAILHIPSSFNTQSTRIVVALHGDHEKVWNIAIDAFKPLVSTGAVPQEVFDNQTKPKLEAFKAAYGTILFYEDPTHIKPYAEKFPAFGSKFPEWADHTNAMHQWFLWAGLESLGFGANLQHYNPLIDADLAKTFNIPTDWVSKAQLVFGSIESPAGEKQFKPVEERVKVFGAQ</sequence>
<dbReference type="InParanoid" id="B8MKT3"/>
<dbReference type="GO" id="GO:0016491">
    <property type="term" value="F:oxidoreductase activity"/>
    <property type="evidence" value="ECO:0007669"/>
    <property type="project" value="UniProtKB-KW"/>
</dbReference>
<dbReference type="Proteomes" id="UP000001745">
    <property type="component" value="Unassembled WGS sequence"/>
</dbReference>
<dbReference type="PhylomeDB" id="B8MKT3"/>
<evidence type="ECO:0000259" key="7">
    <source>
        <dbReference type="Pfam" id="PF00881"/>
    </source>
</evidence>
<dbReference type="InterPro" id="IPR000415">
    <property type="entry name" value="Nitroreductase-like"/>
</dbReference>
<protein>
    <submittedName>
        <fullName evidence="8">Nitroreductase family protein, putative</fullName>
    </submittedName>
</protein>
<dbReference type="OrthoDB" id="2138173at2759"/>
<keyword evidence="5" id="KW-0560">Oxidoreductase</keyword>
<comment type="subcellular location">
    <subcellularLocation>
        <location evidence="2">Cytoplasm</location>
    </subcellularLocation>
    <subcellularLocation>
        <location evidence="1">Nucleus</location>
    </subcellularLocation>
</comment>
<dbReference type="AlphaFoldDB" id="B8MKT3"/>
<evidence type="ECO:0000256" key="6">
    <source>
        <dbReference type="ARBA" id="ARBA00023242"/>
    </source>
</evidence>
<dbReference type="InterPro" id="IPR029479">
    <property type="entry name" value="Nitroreductase"/>
</dbReference>
<dbReference type="SUPFAM" id="SSF55469">
    <property type="entry name" value="FMN-dependent nitroreductase-like"/>
    <property type="match status" value="1"/>
</dbReference>
<dbReference type="GO" id="GO:0034599">
    <property type="term" value="P:cellular response to oxidative stress"/>
    <property type="evidence" value="ECO:0007669"/>
    <property type="project" value="InterPro"/>
</dbReference>
<reference evidence="9" key="1">
    <citation type="journal article" date="2015" name="Genome Announc.">
        <title>Genome sequence of the AIDS-associated pathogen Penicillium marneffei (ATCC18224) and its near taxonomic relative Talaromyces stipitatus (ATCC10500).</title>
        <authorList>
            <person name="Nierman W.C."/>
            <person name="Fedorova-Abrams N.D."/>
            <person name="Andrianopoulos A."/>
        </authorList>
    </citation>
    <scope>NUCLEOTIDE SEQUENCE [LARGE SCALE GENOMIC DNA]</scope>
    <source>
        <strain evidence="9">ATCC 10500 / CBS 375.48 / QM 6759 / NRRL 1006</strain>
    </source>
</reference>
<dbReference type="GeneID" id="8097907"/>
<feature type="domain" description="Nitroreductase" evidence="7">
    <location>
        <begin position="87"/>
        <end position="260"/>
    </location>
</feature>
<dbReference type="HOGENOM" id="CLU_073125_0_0_1"/>
<evidence type="ECO:0000313" key="9">
    <source>
        <dbReference type="Proteomes" id="UP000001745"/>
    </source>
</evidence>
<dbReference type="GO" id="GO:0005737">
    <property type="term" value="C:cytoplasm"/>
    <property type="evidence" value="ECO:0007669"/>
    <property type="project" value="UniProtKB-SubCell"/>
</dbReference>
<dbReference type="FunCoup" id="B8MKT3">
    <property type="interactions" value="20"/>
</dbReference>
<dbReference type="PANTHER" id="PTHR43035">
    <property type="entry name" value="FATTY ACID REPRESSION MUTANT PROTEIN 2-RELATED"/>
    <property type="match status" value="1"/>
</dbReference>
<dbReference type="STRING" id="441959.B8MKT3"/>
<comment type="similarity">
    <text evidence="3">Belongs to the nitroreductase family.</text>
</comment>
<proteinExistence type="inferred from homology"/>
<keyword evidence="9" id="KW-1185">Reference proteome</keyword>
<name>B8MKT3_TALSN</name>
<dbReference type="CDD" id="cd02140">
    <property type="entry name" value="Frm2-like"/>
    <property type="match status" value="1"/>
</dbReference>
<dbReference type="EMBL" id="EQ962657">
    <property type="protein sequence ID" value="EED14932.1"/>
    <property type="molecule type" value="Genomic_DNA"/>
</dbReference>
<dbReference type="GO" id="GO:0005634">
    <property type="term" value="C:nucleus"/>
    <property type="evidence" value="ECO:0007669"/>
    <property type="project" value="UniProtKB-SubCell"/>
</dbReference>
<evidence type="ECO:0000256" key="3">
    <source>
        <dbReference type="ARBA" id="ARBA00007118"/>
    </source>
</evidence>
<dbReference type="Pfam" id="PF00881">
    <property type="entry name" value="Nitroreductase"/>
    <property type="match status" value="1"/>
</dbReference>
<evidence type="ECO:0000256" key="1">
    <source>
        <dbReference type="ARBA" id="ARBA00004123"/>
    </source>
</evidence>
<dbReference type="FunFam" id="3.40.109.10:FF:000001">
    <property type="entry name" value="Nitroreductase family"/>
    <property type="match status" value="1"/>
</dbReference>
<keyword evidence="4" id="KW-0963">Cytoplasm</keyword>
<dbReference type="eggNOG" id="ENOG502RYI9">
    <property type="taxonomic scope" value="Eukaryota"/>
</dbReference>